<sequence>MVLGDGIRRNIATVSKEERDLFIDAVKQLNRIQYNLTSSKTDFPAGHVSYWFKQDDIHQSSHVHNCPGFISWHREMCNRYESLLRTIHSELSLHYWDWNCDPSAISDGQGGVVNLFDADFMGNADDTVNEGSMAAIPPIFSIDKPGPNDTSTWRYPSNFNPADPPKTLTRGKSAGRPAVGGPRWPKDEDILNANTSEQFRALIERAHNQAHGYIGGNLGNPHISFRDPFVFLLHSNVDRLWAIWQLQPGHVERLDPNQVYNTESNSTGDVEIGRPFWGILSPLEPWAGFTAQTTATGIIKNLLPIRPWFAPENKEHMTGNYKTALDVSVVTLPSYDTAPHSGSPHGYQY</sequence>
<dbReference type="InterPro" id="IPR050316">
    <property type="entry name" value="Tyrosinase/Hemocyanin"/>
</dbReference>
<dbReference type="SUPFAM" id="SSF48056">
    <property type="entry name" value="Di-copper centre-containing domain"/>
    <property type="match status" value="1"/>
</dbReference>
<evidence type="ECO:0000313" key="5">
    <source>
        <dbReference type="EMBL" id="QKX56572.1"/>
    </source>
</evidence>
<evidence type="ECO:0000259" key="4">
    <source>
        <dbReference type="Pfam" id="PF00264"/>
    </source>
</evidence>
<evidence type="ECO:0000256" key="1">
    <source>
        <dbReference type="ARBA" id="ARBA00022723"/>
    </source>
</evidence>
<dbReference type="EMBL" id="CP055899">
    <property type="protein sequence ID" value="QKX56572.1"/>
    <property type="molecule type" value="Genomic_DNA"/>
</dbReference>
<dbReference type="GeneID" id="55991180"/>
<feature type="domain" description="Tyrosinase copper-binding" evidence="4">
    <location>
        <begin position="53"/>
        <end position="246"/>
    </location>
</feature>
<gene>
    <name evidence="5" type="ORF">TRUGW13939_03677</name>
</gene>
<organism evidence="5 6">
    <name type="scientific">Talaromyces rugulosus</name>
    <name type="common">Penicillium rugulosum</name>
    <dbReference type="NCBI Taxonomy" id="121627"/>
    <lineage>
        <taxon>Eukaryota</taxon>
        <taxon>Fungi</taxon>
        <taxon>Dikarya</taxon>
        <taxon>Ascomycota</taxon>
        <taxon>Pezizomycotina</taxon>
        <taxon>Eurotiomycetes</taxon>
        <taxon>Eurotiomycetidae</taxon>
        <taxon>Eurotiales</taxon>
        <taxon>Trichocomaceae</taxon>
        <taxon>Talaromyces</taxon>
        <taxon>Talaromyces sect. Islandici</taxon>
    </lineage>
</organism>
<dbReference type="InterPro" id="IPR008922">
    <property type="entry name" value="Di-copper_centre_dom_sf"/>
</dbReference>
<evidence type="ECO:0000313" key="6">
    <source>
        <dbReference type="Proteomes" id="UP000509510"/>
    </source>
</evidence>
<name>A0A7H8QRN6_TALRU</name>
<dbReference type="GO" id="GO:0016491">
    <property type="term" value="F:oxidoreductase activity"/>
    <property type="evidence" value="ECO:0007669"/>
    <property type="project" value="InterPro"/>
</dbReference>
<feature type="region of interest" description="Disordered" evidence="3">
    <location>
        <begin position="159"/>
        <end position="189"/>
    </location>
</feature>
<proteinExistence type="predicted"/>
<evidence type="ECO:0000256" key="3">
    <source>
        <dbReference type="SAM" id="MobiDB-lite"/>
    </source>
</evidence>
<dbReference type="OrthoDB" id="6132182at2759"/>
<dbReference type="Proteomes" id="UP000509510">
    <property type="component" value="Chromosome II"/>
</dbReference>
<dbReference type="KEGG" id="trg:TRUGW13939_03677"/>
<dbReference type="Pfam" id="PF00264">
    <property type="entry name" value="Tyrosinase"/>
    <property type="match status" value="1"/>
</dbReference>
<keyword evidence="1" id="KW-0479">Metal-binding</keyword>
<reference evidence="6" key="1">
    <citation type="submission" date="2020-06" db="EMBL/GenBank/DDBJ databases">
        <title>A chromosome-scale genome assembly of Talaromyces rugulosus W13939.</title>
        <authorList>
            <person name="Wang B."/>
            <person name="Guo L."/>
            <person name="Ye K."/>
            <person name="Wang L."/>
        </authorList>
    </citation>
    <scope>NUCLEOTIDE SEQUENCE [LARGE SCALE GENOMIC DNA]</scope>
    <source>
        <strain evidence="6">W13939</strain>
    </source>
</reference>
<dbReference type="PANTHER" id="PTHR11474">
    <property type="entry name" value="TYROSINASE FAMILY MEMBER"/>
    <property type="match status" value="1"/>
</dbReference>
<dbReference type="InterPro" id="IPR002227">
    <property type="entry name" value="Tyrosinase_Cu-bd"/>
</dbReference>
<dbReference type="RefSeq" id="XP_035342750.1">
    <property type="nucleotide sequence ID" value="XM_035486857.1"/>
</dbReference>
<dbReference type="PANTHER" id="PTHR11474:SF126">
    <property type="entry name" value="TYROSINASE-LIKE PROTEIN TYR-1-RELATED"/>
    <property type="match status" value="1"/>
</dbReference>
<keyword evidence="2" id="KW-0186">Copper</keyword>
<evidence type="ECO:0000256" key="2">
    <source>
        <dbReference type="ARBA" id="ARBA00023008"/>
    </source>
</evidence>
<dbReference type="GO" id="GO:0046872">
    <property type="term" value="F:metal ion binding"/>
    <property type="evidence" value="ECO:0007669"/>
    <property type="project" value="UniProtKB-KW"/>
</dbReference>
<accession>A0A7H8QRN6</accession>
<dbReference type="AlphaFoldDB" id="A0A7H8QRN6"/>
<dbReference type="Gene3D" id="1.10.1280.10">
    <property type="entry name" value="Di-copper center containing domain from catechol oxidase"/>
    <property type="match status" value="1"/>
</dbReference>
<keyword evidence="6" id="KW-1185">Reference proteome</keyword>
<dbReference type="PRINTS" id="PR00092">
    <property type="entry name" value="TYROSINASE"/>
</dbReference>
<protein>
    <recommendedName>
        <fullName evidence="4">Tyrosinase copper-binding domain-containing protein</fullName>
    </recommendedName>
</protein>